<proteinExistence type="predicted"/>
<accession>A0A8S5PR35</accession>
<organism evidence="1">
    <name type="scientific">Siphoviridae sp. ctkJH11</name>
    <dbReference type="NCBI Taxonomy" id="2825641"/>
    <lineage>
        <taxon>Viruses</taxon>
        <taxon>Duplodnaviria</taxon>
        <taxon>Heunggongvirae</taxon>
        <taxon>Uroviricota</taxon>
        <taxon>Caudoviricetes</taxon>
    </lineage>
</organism>
<dbReference type="EMBL" id="BK015484">
    <property type="protein sequence ID" value="DAE09232.1"/>
    <property type="molecule type" value="Genomic_DNA"/>
</dbReference>
<sequence>MQKHVQNLNQEGERKMIKTERGTIEIKGDLYETLADYGVITVAVREALEETIGKERAEEEMQKAMQLSRMSEEERDKYFAKEIEMKAERVAESIRKIIAEIK</sequence>
<reference evidence="1" key="1">
    <citation type="journal article" date="2021" name="Proc. Natl. Acad. Sci. U.S.A.">
        <title>A Catalog of Tens of Thousands of Viruses from Human Metagenomes Reveals Hidden Associations with Chronic Diseases.</title>
        <authorList>
            <person name="Tisza M.J."/>
            <person name="Buck C.B."/>
        </authorList>
    </citation>
    <scope>NUCLEOTIDE SEQUENCE</scope>
    <source>
        <strain evidence="1">CtkJH11</strain>
    </source>
</reference>
<protein>
    <submittedName>
        <fullName evidence="1">Uncharacterized protein</fullName>
    </submittedName>
</protein>
<name>A0A8S5PR35_9CAUD</name>
<evidence type="ECO:0000313" key="1">
    <source>
        <dbReference type="EMBL" id="DAE09232.1"/>
    </source>
</evidence>